<organism evidence="1 2">
    <name type="scientific">Ruegeria halocynthiae</name>
    <dbReference type="NCBI Taxonomy" id="985054"/>
    <lineage>
        <taxon>Bacteria</taxon>
        <taxon>Pseudomonadati</taxon>
        <taxon>Pseudomonadota</taxon>
        <taxon>Alphaproteobacteria</taxon>
        <taxon>Rhodobacterales</taxon>
        <taxon>Roseobacteraceae</taxon>
        <taxon>Ruegeria</taxon>
    </lineage>
</organism>
<accession>A0A1H2T6T3</accession>
<evidence type="ECO:0008006" key="3">
    <source>
        <dbReference type="Google" id="ProtNLM"/>
    </source>
</evidence>
<evidence type="ECO:0000313" key="2">
    <source>
        <dbReference type="Proteomes" id="UP000183400"/>
    </source>
</evidence>
<protein>
    <recommendedName>
        <fullName evidence="3">Sulfotransferase family protein</fullName>
    </recommendedName>
</protein>
<proteinExistence type="predicted"/>
<sequence>MLVFYEKRLALLSVPKTGSTAYQTALRDWADIVVSGPTDLKHANMRRYDRFFQTMFRKMFDTEMEVMAIVREPIDWLGSWYRYRSRPELTNHEHSTQNLSFDAFLNAYMQGPRPAFADVGCQSDFLLPRSNGAGATHVFKYENQEKILEFLRERLECDIELRRENVSPDRPMDLSTDTKRQFQSLHTAEFALHQAAR</sequence>
<dbReference type="Proteomes" id="UP000183400">
    <property type="component" value="Unassembled WGS sequence"/>
</dbReference>
<dbReference type="OrthoDB" id="7687351at2"/>
<gene>
    <name evidence="1" type="ORF">SAMN05444358_101712</name>
</gene>
<dbReference type="EMBL" id="FNNP01000001">
    <property type="protein sequence ID" value="SDW39656.1"/>
    <property type="molecule type" value="Genomic_DNA"/>
</dbReference>
<dbReference type="InterPro" id="IPR027417">
    <property type="entry name" value="P-loop_NTPase"/>
</dbReference>
<dbReference type="RefSeq" id="WP_074734495.1">
    <property type="nucleotide sequence ID" value="NZ_FNNP01000001.1"/>
</dbReference>
<evidence type="ECO:0000313" key="1">
    <source>
        <dbReference type="EMBL" id="SDW39656.1"/>
    </source>
</evidence>
<keyword evidence="2" id="KW-1185">Reference proteome</keyword>
<reference evidence="2" key="1">
    <citation type="submission" date="2016-10" db="EMBL/GenBank/DDBJ databases">
        <authorList>
            <person name="Varghese N."/>
            <person name="Submissions S."/>
        </authorList>
    </citation>
    <scope>NUCLEOTIDE SEQUENCE [LARGE SCALE GENOMIC DNA]</scope>
    <source>
        <strain evidence="2">DSM 27839</strain>
    </source>
</reference>
<dbReference type="AlphaFoldDB" id="A0A1H2T6T3"/>
<dbReference type="STRING" id="985054.SAMN05444358_101712"/>
<name>A0A1H2T6T3_9RHOB</name>
<dbReference type="Gene3D" id="3.40.50.300">
    <property type="entry name" value="P-loop containing nucleotide triphosphate hydrolases"/>
    <property type="match status" value="1"/>
</dbReference>
<dbReference type="SUPFAM" id="SSF52540">
    <property type="entry name" value="P-loop containing nucleoside triphosphate hydrolases"/>
    <property type="match status" value="1"/>
</dbReference>